<dbReference type="AlphaFoldDB" id="A0A4C1VJ53"/>
<reference evidence="1 2" key="1">
    <citation type="journal article" date="2019" name="Commun. Biol.">
        <title>The bagworm genome reveals a unique fibroin gene that provides high tensile strength.</title>
        <authorList>
            <person name="Kono N."/>
            <person name="Nakamura H."/>
            <person name="Ohtoshi R."/>
            <person name="Tomita M."/>
            <person name="Numata K."/>
            <person name="Arakawa K."/>
        </authorList>
    </citation>
    <scope>NUCLEOTIDE SEQUENCE [LARGE SCALE GENOMIC DNA]</scope>
</reference>
<organism evidence="1 2">
    <name type="scientific">Eumeta variegata</name>
    <name type="common">Bagworm moth</name>
    <name type="synonym">Eumeta japonica</name>
    <dbReference type="NCBI Taxonomy" id="151549"/>
    <lineage>
        <taxon>Eukaryota</taxon>
        <taxon>Metazoa</taxon>
        <taxon>Ecdysozoa</taxon>
        <taxon>Arthropoda</taxon>
        <taxon>Hexapoda</taxon>
        <taxon>Insecta</taxon>
        <taxon>Pterygota</taxon>
        <taxon>Neoptera</taxon>
        <taxon>Endopterygota</taxon>
        <taxon>Lepidoptera</taxon>
        <taxon>Glossata</taxon>
        <taxon>Ditrysia</taxon>
        <taxon>Tineoidea</taxon>
        <taxon>Psychidae</taxon>
        <taxon>Oiketicinae</taxon>
        <taxon>Eumeta</taxon>
    </lineage>
</organism>
<dbReference type="EMBL" id="BGZK01000352">
    <property type="protein sequence ID" value="GBP38619.1"/>
    <property type="molecule type" value="Genomic_DNA"/>
</dbReference>
<comment type="caution">
    <text evidence="1">The sequence shown here is derived from an EMBL/GenBank/DDBJ whole genome shotgun (WGS) entry which is preliminary data.</text>
</comment>
<proteinExistence type="predicted"/>
<gene>
    <name evidence="1" type="ORF">EVAR_27805_1</name>
</gene>
<evidence type="ECO:0000313" key="2">
    <source>
        <dbReference type="Proteomes" id="UP000299102"/>
    </source>
</evidence>
<sequence>MNDSESWVYQKKNESRIIAVKCDLCVICVECLEKINDIRERCDFKDVVSRVEKVVKHLSSARSLDAIRQHRLAFGATVSRRALKALIGMSGHINAPNSTGSRAAYDASVSRVETAADAMMS</sequence>
<keyword evidence="2" id="KW-1185">Reference proteome</keyword>
<dbReference type="OrthoDB" id="407509at2759"/>
<evidence type="ECO:0000313" key="1">
    <source>
        <dbReference type="EMBL" id="GBP38619.1"/>
    </source>
</evidence>
<accession>A0A4C1VJ53</accession>
<protein>
    <submittedName>
        <fullName evidence="1">Uncharacterized protein</fullName>
    </submittedName>
</protein>
<name>A0A4C1VJ53_EUMVA</name>
<dbReference type="Proteomes" id="UP000299102">
    <property type="component" value="Unassembled WGS sequence"/>
</dbReference>